<dbReference type="GO" id="GO:0005886">
    <property type="term" value="C:plasma membrane"/>
    <property type="evidence" value="ECO:0007669"/>
    <property type="project" value="UniProtKB-SubCell"/>
</dbReference>
<dbReference type="Gene3D" id="3.90.70.10">
    <property type="entry name" value="Cysteine proteinases"/>
    <property type="match status" value="1"/>
</dbReference>
<feature type="domain" description="Peptidase C39" evidence="13">
    <location>
        <begin position="9"/>
        <end position="134"/>
    </location>
</feature>
<dbReference type="GO" id="GO:0043213">
    <property type="term" value="P:bacteriocin transport"/>
    <property type="evidence" value="ECO:0007669"/>
    <property type="project" value="UniProtKB-KW"/>
</dbReference>
<evidence type="ECO:0000313" key="15">
    <source>
        <dbReference type="Proteomes" id="UP000676917"/>
    </source>
</evidence>
<dbReference type="GO" id="GO:0034040">
    <property type="term" value="F:ATPase-coupled lipid transmembrane transporter activity"/>
    <property type="evidence" value="ECO:0007669"/>
    <property type="project" value="TreeGrafter"/>
</dbReference>
<dbReference type="Proteomes" id="UP000676917">
    <property type="component" value="Unassembled WGS sequence"/>
</dbReference>
<evidence type="ECO:0000256" key="4">
    <source>
        <dbReference type="ARBA" id="ARBA00022807"/>
    </source>
</evidence>
<accession>A0A919X5S0</accession>
<dbReference type="SUPFAM" id="SSF90123">
    <property type="entry name" value="ABC transporter transmembrane region"/>
    <property type="match status" value="1"/>
</dbReference>
<dbReference type="AlphaFoldDB" id="A0A919X5S0"/>
<feature type="transmembrane region" description="Helical" evidence="10">
    <location>
        <begin position="393"/>
        <end position="415"/>
    </location>
</feature>
<dbReference type="InterPro" id="IPR003593">
    <property type="entry name" value="AAA+_ATPase"/>
</dbReference>
<evidence type="ECO:0000256" key="3">
    <source>
        <dbReference type="ARBA" id="ARBA00022741"/>
    </source>
</evidence>
<comment type="caution">
    <text evidence="14">The sequence shown here is derived from an EMBL/GenBank/DDBJ whole genome shotgun (WGS) entry which is preliminary data.</text>
</comment>
<feature type="domain" description="ABC transporter" evidence="11">
    <location>
        <begin position="482"/>
        <end position="707"/>
    </location>
</feature>
<evidence type="ECO:0000259" key="13">
    <source>
        <dbReference type="PROSITE" id="PS50990"/>
    </source>
</evidence>
<dbReference type="Pfam" id="PF00664">
    <property type="entry name" value="ABC_membrane"/>
    <property type="match status" value="1"/>
</dbReference>
<dbReference type="Pfam" id="PF00005">
    <property type="entry name" value="ABC_tran"/>
    <property type="match status" value="1"/>
</dbReference>
<dbReference type="InterPro" id="IPR027417">
    <property type="entry name" value="P-loop_NTPase"/>
</dbReference>
<dbReference type="InterPro" id="IPR011527">
    <property type="entry name" value="ABC1_TM_dom"/>
</dbReference>
<feature type="transmembrane region" description="Helical" evidence="10">
    <location>
        <begin position="305"/>
        <end position="324"/>
    </location>
</feature>
<feature type="domain" description="ABC transmembrane type-1" evidence="12">
    <location>
        <begin position="173"/>
        <end position="450"/>
    </location>
</feature>
<sequence>MKKKYFTKQLEENDCGPAAVSMLIKYSWDIEMTLSQLKVILSTNKNGTTFLGIKRGLQKLGVETNVSKCVSSKETFQELKYPCITQIKGSNNHFITLFKATKNHVYIGDPSKNQIKRMKINRFLSNWVPFVLEVEKLIDSQKLTSYSITETKQSNTIIKSLFTIKKYIITSWILSGIVYLLTIYLAGMFSTYFDLIIPNEAVGLIVGVTVIYLLAVTIQFFLKYINSVINVKTNNSIDKNLVEKLVSKYFAQDYTFTEQFESGELITRFSNISDIRTRYLFFIQTLPLDTLAIIVTFIILFRMNVYLSLLTFIPIITFFLLLFFSRERYENLSYNLFEKQEYLNTELIETVDNTESIKNYNITNQMKDKVIKRLDEVYAIREKFISFDNFQNLIKVSVVNFFNVCFFAFGSYLVINDDLSSGMLLMFNSLVSNVFNPFVNLTTLQATLEQGRVATLRYEDIVNSVQKKPDQGIEIENKIEKIVIQNLYFSFTPNNYVLNNLNIEVKQGEKIALIGGSGSGKSTIAKLLAGYYEPEKGDILFNDISISNINQASLLKKVLYIPQDIQIFNDTILNNILLHRDIDFEVVKEVSRLVGFEEVVNSMPEGYNTVIGSKGVQLSMGQQQMLNITRYILSSPDVLILDEITNGLDFVKRNQIKQLLREAPMIVIFITHDLDLATACDKIYALNNGKTSTINPQEDGDIKQKLINSF</sequence>
<dbReference type="GO" id="GO:0006508">
    <property type="term" value="P:proteolysis"/>
    <property type="evidence" value="ECO:0007669"/>
    <property type="project" value="InterPro"/>
</dbReference>
<dbReference type="GO" id="GO:0015031">
    <property type="term" value="P:protein transport"/>
    <property type="evidence" value="ECO:0007669"/>
    <property type="project" value="UniProtKB-KW"/>
</dbReference>
<dbReference type="RefSeq" id="WP_212919061.1">
    <property type="nucleotide sequence ID" value="NZ_BORP01000001.1"/>
</dbReference>
<dbReference type="Gene3D" id="3.40.50.300">
    <property type="entry name" value="P-loop containing nucleotide triphosphate hydrolases"/>
    <property type="match status" value="1"/>
</dbReference>
<dbReference type="PANTHER" id="PTHR24221:SF654">
    <property type="entry name" value="ATP-BINDING CASSETTE SUB-FAMILY B MEMBER 6"/>
    <property type="match status" value="1"/>
</dbReference>
<dbReference type="SMART" id="SM00382">
    <property type="entry name" value="AAA"/>
    <property type="match status" value="1"/>
</dbReference>
<dbReference type="Gene3D" id="1.20.1560.10">
    <property type="entry name" value="ABC transporter type 1, transmembrane domain"/>
    <property type="match status" value="1"/>
</dbReference>
<keyword evidence="7 10" id="KW-1133">Transmembrane helix</keyword>
<dbReference type="Pfam" id="PF03412">
    <property type="entry name" value="Peptidase_C39"/>
    <property type="match status" value="1"/>
</dbReference>
<dbReference type="InterPro" id="IPR036640">
    <property type="entry name" value="ABC1_TM_sf"/>
</dbReference>
<feature type="transmembrane region" description="Helical" evidence="10">
    <location>
        <begin position="167"/>
        <end position="189"/>
    </location>
</feature>
<dbReference type="InterPro" id="IPR005074">
    <property type="entry name" value="Peptidase_C39"/>
</dbReference>
<keyword evidence="9" id="KW-0080">Bacteriocin transport</keyword>
<evidence type="ECO:0000259" key="12">
    <source>
        <dbReference type="PROSITE" id="PS50929"/>
    </source>
</evidence>
<evidence type="ECO:0000256" key="10">
    <source>
        <dbReference type="SAM" id="Phobius"/>
    </source>
</evidence>
<proteinExistence type="predicted"/>
<feature type="transmembrane region" description="Helical" evidence="10">
    <location>
        <begin position="201"/>
        <end position="222"/>
    </location>
</feature>
<keyword evidence="15" id="KW-1185">Reference proteome</keyword>
<keyword evidence="4" id="KW-0788">Thiol protease</keyword>
<dbReference type="InterPro" id="IPR003439">
    <property type="entry name" value="ABC_transporter-like_ATP-bd"/>
</dbReference>
<keyword evidence="4" id="KW-0378">Hydrolase</keyword>
<dbReference type="EMBL" id="BORP01000001">
    <property type="protein sequence ID" value="GIO25514.1"/>
    <property type="molecule type" value="Genomic_DNA"/>
</dbReference>
<keyword evidence="3" id="KW-0547">Nucleotide-binding</keyword>
<dbReference type="PANTHER" id="PTHR24221">
    <property type="entry name" value="ATP-BINDING CASSETTE SUB-FAMILY B"/>
    <property type="match status" value="1"/>
</dbReference>
<keyword evidence="6" id="KW-0813">Transport</keyword>
<dbReference type="GO" id="GO:0008234">
    <property type="term" value="F:cysteine-type peptidase activity"/>
    <property type="evidence" value="ECO:0007669"/>
    <property type="project" value="UniProtKB-KW"/>
</dbReference>
<dbReference type="GO" id="GO:0140359">
    <property type="term" value="F:ABC-type transporter activity"/>
    <property type="evidence" value="ECO:0007669"/>
    <property type="project" value="InterPro"/>
</dbReference>
<evidence type="ECO:0000256" key="5">
    <source>
        <dbReference type="ARBA" id="ARBA00022840"/>
    </source>
</evidence>
<keyword evidence="4" id="KW-0645">Protease</keyword>
<evidence type="ECO:0000256" key="6">
    <source>
        <dbReference type="ARBA" id="ARBA00022927"/>
    </source>
</evidence>
<gene>
    <name evidence="14" type="ORF">J43TS3_01250</name>
</gene>
<keyword evidence="2 10" id="KW-0812">Transmembrane</keyword>
<dbReference type="PROSITE" id="PS50893">
    <property type="entry name" value="ABC_TRANSPORTER_2"/>
    <property type="match status" value="1"/>
</dbReference>
<dbReference type="GO" id="GO:0005524">
    <property type="term" value="F:ATP binding"/>
    <property type="evidence" value="ECO:0007669"/>
    <property type="project" value="UniProtKB-KW"/>
</dbReference>
<keyword evidence="6" id="KW-0653">Protein transport</keyword>
<dbReference type="InterPro" id="IPR039421">
    <property type="entry name" value="Type_1_exporter"/>
</dbReference>
<evidence type="ECO:0000256" key="7">
    <source>
        <dbReference type="ARBA" id="ARBA00022989"/>
    </source>
</evidence>
<evidence type="ECO:0000256" key="8">
    <source>
        <dbReference type="ARBA" id="ARBA00023136"/>
    </source>
</evidence>
<dbReference type="PROSITE" id="PS50990">
    <property type="entry name" value="PEPTIDASE_C39"/>
    <property type="match status" value="1"/>
</dbReference>
<evidence type="ECO:0000256" key="1">
    <source>
        <dbReference type="ARBA" id="ARBA00004651"/>
    </source>
</evidence>
<keyword evidence="8 10" id="KW-0472">Membrane</keyword>
<evidence type="ECO:0000259" key="11">
    <source>
        <dbReference type="PROSITE" id="PS50893"/>
    </source>
</evidence>
<feature type="transmembrane region" description="Helical" evidence="10">
    <location>
        <begin position="279"/>
        <end position="299"/>
    </location>
</feature>
<evidence type="ECO:0000313" key="14">
    <source>
        <dbReference type="EMBL" id="GIO25514.1"/>
    </source>
</evidence>
<dbReference type="GO" id="GO:0016887">
    <property type="term" value="F:ATP hydrolysis activity"/>
    <property type="evidence" value="ECO:0007669"/>
    <property type="project" value="InterPro"/>
</dbReference>
<reference evidence="14" key="1">
    <citation type="submission" date="2021-03" db="EMBL/GenBank/DDBJ databases">
        <title>Antimicrobial resistance genes in bacteria isolated from Japanese honey, and their potential for conferring macrolide and lincosamide resistance in the American foulbrood pathogen Paenibacillus larvae.</title>
        <authorList>
            <person name="Okamoto M."/>
            <person name="Kumagai M."/>
            <person name="Kanamori H."/>
            <person name="Takamatsu D."/>
        </authorList>
    </citation>
    <scope>NUCLEOTIDE SEQUENCE</scope>
    <source>
        <strain evidence="14">J43TS3</strain>
    </source>
</reference>
<name>A0A919X5S0_9BACI</name>
<comment type="subcellular location">
    <subcellularLocation>
        <location evidence="1">Cell membrane</location>
        <topology evidence="1">Multi-pass membrane protein</topology>
    </subcellularLocation>
</comment>
<protein>
    <submittedName>
        <fullName evidence="14">Bacteriocin cleavage/export ABC transporter</fullName>
    </submittedName>
</protein>
<dbReference type="PROSITE" id="PS50929">
    <property type="entry name" value="ABC_TM1F"/>
    <property type="match status" value="1"/>
</dbReference>
<keyword evidence="5" id="KW-0067">ATP-binding</keyword>
<evidence type="ECO:0000256" key="2">
    <source>
        <dbReference type="ARBA" id="ARBA00022692"/>
    </source>
</evidence>
<dbReference type="SUPFAM" id="SSF52540">
    <property type="entry name" value="P-loop containing nucleoside triphosphate hydrolases"/>
    <property type="match status" value="1"/>
</dbReference>
<evidence type="ECO:0000256" key="9">
    <source>
        <dbReference type="ARBA" id="ARBA00043264"/>
    </source>
</evidence>
<organism evidence="14 15">
    <name type="scientific">Ornithinibacillus bavariensis</name>
    <dbReference type="NCBI Taxonomy" id="545502"/>
    <lineage>
        <taxon>Bacteria</taxon>
        <taxon>Bacillati</taxon>
        <taxon>Bacillota</taxon>
        <taxon>Bacilli</taxon>
        <taxon>Bacillales</taxon>
        <taxon>Bacillaceae</taxon>
        <taxon>Ornithinibacillus</taxon>
    </lineage>
</organism>